<dbReference type="EMBL" id="CAJQZP010001427">
    <property type="protein sequence ID" value="CAG5045537.1"/>
    <property type="molecule type" value="Genomic_DNA"/>
</dbReference>
<dbReference type="AlphaFoldDB" id="A0A8S3Y114"/>
<sequence>MFLRAVPARTAAPPAADASTCEVTLTLSCGAPRGAWRACCVIAARRARPAPRTAAPLAAVAAISQVTLTLSCGSPRGAWLPAEWLPPTAPACVASTDAPSSTTVATRQIGALQSEL</sequence>
<name>A0A8S3Y114_PARAO</name>
<organism evidence="1 2">
    <name type="scientific">Parnassius apollo</name>
    <name type="common">Apollo butterfly</name>
    <name type="synonym">Papilio apollo</name>
    <dbReference type="NCBI Taxonomy" id="110799"/>
    <lineage>
        <taxon>Eukaryota</taxon>
        <taxon>Metazoa</taxon>
        <taxon>Ecdysozoa</taxon>
        <taxon>Arthropoda</taxon>
        <taxon>Hexapoda</taxon>
        <taxon>Insecta</taxon>
        <taxon>Pterygota</taxon>
        <taxon>Neoptera</taxon>
        <taxon>Endopterygota</taxon>
        <taxon>Lepidoptera</taxon>
        <taxon>Glossata</taxon>
        <taxon>Ditrysia</taxon>
        <taxon>Papilionoidea</taxon>
        <taxon>Papilionidae</taxon>
        <taxon>Parnassiinae</taxon>
        <taxon>Parnassini</taxon>
        <taxon>Parnassius</taxon>
        <taxon>Parnassius</taxon>
    </lineage>
</organism>
<proteinExistence type="predicted"/>
<comment type="caution">
    <text evidence="1">The sequence shown here is derived from an EMBL/GenBank/DDBJ whole genome shotgun (WGS) entry which is preliminary data.</text>
</comment>
<gene>
    <name evidence="1" type="ORF">PAPOLLO_LOCUS23323</name>
</gene>
<accession>A0A8S3Y114</accession>
<evidence type="ECO:0000313" key="2">
    <source>
        <dbReference type="Proteomes" id="UP000691718"/>
    </source>
</evidence>
<dbReference type="Proteomes" id="UP000691718">
    <property type="component" value="Unassembled WGS sequence"/>
</dbReference>
<evidence type="ECO:0000313" key="1">
    <source>
        <dbReference type="EMBL" id="CAG5045537.1"/>
    </source>
</evidence>
<protein>
    <submittedName>
        <fullName evidence="1">(apollo) hypothetical protein</fullName>
    </submittedName>
</protein>
<keyword evidence="2" id="KW-1185">Reference proteome</keyword>
<reference evidence="1" key="1">
    <citation type="submission" date="2021-04" db="EMBL/GenBank/DDBJ databases">
        <authorList>
            <person name="Tunstrom K."/>
        </authorList>
    </citation>
    <scope>NUCLEOTIDE SEQUENCE</scope>
</reference>